<sequence>MINTHADFVRAGEAACTADPVLSQELQVRLRYINIINGSIVRWLVKTSKLPGFTGKLAYGYRVGRDKDLVSNATLPPWASYKDGAQILLDKPGSDDDDKDCPGGEGDGGVMDFDEEDGDGIPGVGGAGASGHLLNFVDELE</sequence>
<accession>A0AAD7TSV8</accession>
<evidence type="ECO:0000256" key="1">
    <source>
        <dbReference type="SAM" id="MobiDB-lite"/>
    </source>
</evidence>
<dbReference type="AlphaFoldDB" id="A0AAD7TSV8"/>
<keyword evidence="3" id="KW-1185">Reference proteome</keyword>
<proteinExistence type="predicted"/>
<name>A0AAD7TSV8_9APHY</name>
<feature type="region of interest" description="Disordered" evidence="1">
    <location>
        <begin position="89"/>
        <end position="141"/>
    </location>
</feature>
<dbReference type="Proteomes" id="UP001215151">
    <property type="component" value="Unassembled WGS sequence"/>
</dbReference>
<comment type="caution">
    <text evidence="2">The sequence shown here is derived from an EMBL/GenBank/DDBJ whole genome shotgun (WGS) entry which is preliminary data.</text>
</comment>
<feature type="compositionally biased region" description="Gly residues" evidence="1">
    <location>
        <begin position="120"/>
        <end position="129"/>
    </location>
</feature>
<evidence type="ECO:0000313" key="2">
    <source>
        <dbReference type="EMBL" id="KAJ8481389.1"/>
    </source>
</evidence>
<organism evidence="2 3">
    <name type="scientific">Trametes cubensis</name>
    <dbReference type="NCBI Taxonomy" id="1111947"/>
    <lineage>
        <taxon>Eukaryota</taxon>
        <taxon>Fungi</taxon>
        <taxon>Dikarya</taxon>
        <taxon>Basidiomycota</taxon>
        <taxon>Agaricomycotina</taxon>
        <taxon>Agaricomycetes</taxon>
        <taxon>Polyporales</taxon>
        <taxon>Polyporaceae</taxon>
        <taxon>Trametes</taxon>
    </lineage>
</organism>
<reference evidence="2" key="1">
    <citation type="submission" date="2022-11" db="EMBL/GenBank/DDBJ databases">
        <title>Genome Sequence of Cubamyces cubensis.</title>
        <authorList>
            <person name="Buettner E."/>
        </authorList>
    </citation>
    <scope>NUCLEOTIDE SEQUENCE</scope>
    <source>
        <strain evidence="2">MPL-01</strain>
    </source>
</reference>
<dbReference type="EMBL" id="JAPEVG010000138">
    <property type="protein sequence ID" value="KAJ8481389.1"/>
    <property type="molecule type" value="Genomic_DNA"/>
</dbReference>
<evidence type="ECO:0000313" key="3">
    <source>
        <dbReference type="Proteomes" id="UP001215151"/>
    </source>
</evidence>
<protein>
    <submittedName>
        <fullName evidence="2">Uncharacterized protein</fullName>
    </submittedName>
</protein>
<gene>
    <name evidence="2" type="ORF">ONZ51_g6038</name>
</gene>